<organism evidence="1 2">
    <name type="scientific">Mycobacterium yunnanensis</name>
    <dbReference type="NCBI Taxonomy" id="368477"/>
    <lineage>
        <taxon>Bacteria</taxon>
        <taxon>Bacillati</taxon>
        <taxon>Actinomycetota</taxon>
        <taxon>Actinomycetes</taxon>
        <taxon>Mycobacteriales</taxon>
        <taxon>Mycobacteriaceae</taxon>
        <taxon>Mycobacterium</taxon>
    </lineage>
</organism>
<evidence type="ECO:0000313" key="1">
    <source>
        <dbReference type="EMBL" id="MCV7423030.1"/>
    </source>
</evidence>
<dbReference type="EMBL" id="JACKVK010000011">
    <property type="protein sequence ID" value="MCV7423030.1"/>
    <property type="molecule type" value="Genomic_DNA"/>
</dbReference>
<protein>
    <submittedName>
        <fullName evidence="1">Uncharacterized protein</fullName>
    </submittedName>
</protein>
<evidence type="ECO:0000313" key="2">
    <source>
        <dbReference type="Proteomes" id="UP001141629"/>
    </source>
</evidence>
<name>A0A9X2Z621_9MYCO</name>
<comment type="caution">
    <text evidence="1">The sequence shown here is derived from an EMBL/GenBank/DDBJ whole genome shotgun (WGS) entry which is preliminary data.</text>
</comment>
<reference evidence="1" key="1">
    <citation type="submission" date="2020-07" db="EMBL/GenBank/DDBJ databases">
        <authorList>
            <person name="Pettersson B.M.F."/>
            <person name="Behra P.R.K."/>
            <person name="Ramesh M."/>
            <person name="Das S."/>
            <person name="Dasgupta S."/>
            <person name="Kirsebom L.A."/>
        </authorList>
    </citation>
    <scope>NUCLEOTIDE SEQUENCE</scope>
    <source>
        <strain evidence="1">DSM 44838</strain>
    </source>
</reference>
<sequence length="90" mass="9463">MGPDQSEPFELKLAVPPPERPHWTFTCIPLSWLMVEPVSKMIQSQSVGASGNGTPGNACVGGASAMMAAAPIAVRAVPHDVDDFMCVLRG</sequence>
<reference evidence="1" key="2">
    <citation type="journal article" date="2022" name="BMC Genomics">
        <title>Comparative genome analysis of mycobacteria focusing on tRNA and non-coding RNA.</title>
        <authorList>
            <person name="Behra P.R.K."/>
            <person name="Pettersson B.M.F."/>
            <person name="Ramesh M."/>
            <person name="Das S."/>
            <person name="Dasgupta S."/>
            <person name="Kirsebom L.A."/>
        </authorList>
    </citation>
    <scope>NUCLEOTIDE SEQUENCE</scope>
    <source>
        <strain evidence="1">DSM 44838</strain>
    </source>
</reference>
<accession>A0A9X2Z621</accession>
<dbReference type="Proteomes" id="UP001141629">
    <property type="component" value="Unassembled WGS sequence"/>
</dbReference>
<dbReference type="RefSeq" id="WP_263997918.1">
    <property type="nucleotide sequence ID" value="NZ_JACKVK010000011.1"/>
</dbReference>
<gene>
    <name evidence="1" type="ORF">H7K45_20975</name>
</gene>
<proteinExistence type="predicted"/>
<keyword evidence="2" id="KW-1185">Reference proteome</keyword>
<dbReference type="AlphaFoldDB" id="A0A9X2Z621"/>